<dbReference type="Pfam" id="PF01431">
    <property type="entry name" value="Peptidase_M13"/>
    <property type="match status" value="1"/>
</dbReference>
<evidence type="ECO:0000256" key="1">
    <source>
        <dbReference type="ARBA" id="ARBA00007357"/>
    </source>
</evidence>
<dbReference type="PRINTS" id="PR00786">
    <property type="entry name" value="NEPRILYSIN"/>
</dbReference>
<reference evidence="3 4" key="1">
    <citation type="submission" date="2024-11" db="EMBL/GenBank/DDBJ databases">
        <title>Adaptive evolution of stress response genes in parasites aligns with host niche diversity.</title>
        <authorList>
            <person name="Hahn C."/>
            <person name="Resl P."/>
        </authorList>
    </citation>
    <scope>NUCLEOTIDE SEQUENCE [LARGE SCALE GENOMIC DNA]</scope>
    <source>
        <strain evidence="3">EGGRZ-B1_66</strain>
        <tissue evidence="3">Body</tissue>
    </source>
</reference>
<protein>
    <submittedName>
        <fullName evidence="3">NEP5 polyprotein</fullName>
    </submittedName>
</protein>
<dbReference type="SUPFAM" id="SSF55486">
    <property type="entry name" value="Metalloproteases ('zincins'), catalytic domain"/>
    <property type="match status" value="1"/>
</dbReference>
<dbReference type="Gene3D" id="3.40.390.10">
    <property type="entry name" value="Collagenase (Catalytic Domain)"/>
    <property type="match status" value="1"/>
</dbReference>
<dbReference type="PANTHER" id="PTHR11733">
    <property type="entry name" value="ZINC METALLOPROTEASE FAMILY M13 NEPRILYSIN-RELATED"/>
    <property type="match status" value="1"/>
</dbReference>
<sequence>MHAPQFIVNAIYSNDGNMVEVLQGYLEEPFLMVGAEIFTYAKLGSVIGHEIMHALDSDGSNFLVNETNLLSIESAQKYVGIQECLINQMNNLTFKDIKGDGLFTLDENFADVFGLKLSYRATKRLVEHGKIHVKFAGITDEPWERVFFSAFAQRSCTILAREMSQIQDVHPKNPLRTMSALMNNREFSKAFDCVPQSRMNPTTKCDI</sequence>
<dbReference type="PROSITE" id="PS51885">
    <property type="entry name" value="NEPRILYSIN"/>
    <property type="match status" value="1"/>
</dbReference>
<organism evidence="3 4">
    <name type="scientific">Cichlidogyrus casuarinus</name>
    <dbReference type="NCBI Taxonomy" id="1844966"/>
    <lineage>
        <taxon>Eukaryota</taxon>
        <taxon>Metazoa</taxon>
        <taxon>Spiralia</taxon>
        <taxon>Lophotrochozoa</taxon>
        <taxon>Platyhelminthes</taxon>
        <taxon>Monogenea</taxon>
        <taxon>Monopisthocotylea</taxon>
        <taxon>Dactylogyridea</taxon>
        <taxon>Ancyrocephalidae</taxon>
        <taxon>Cichlidogyrus</taxon>
    </lineage>
</organism>
<evidence type="ECO:0000259" key="2">
    <source>
        <dbReference type="Pfam" id="PF01431"/>
    </source>
</evidence>
<proteinExistence type="inferred from homology"/>
<name>A0ABD2Q4H1_9PLAT</name>
<dbReference type="EMBL" id="JBJKFK010000978">
    <property type="protein sequence ID" value="KAL3314505.1"/>
    <property type="molecule type" value="Genomic_DNA"/>
</dbReference>
<dbReference type="InterPro" id="IPR000718">
    <property type="entry name" value="Peptidase_M13"/>
</dbReference>
<evidence type="ECO:0000313" key="4">
    <source>
        <dbReference type="Proteomes" id="UP001626550"/>
    </source>
</evidence>
<evidence type="ECO:0000313" key="3">
    <source>
        <dbReference type="EMBL" id="KAL3314505.1"/>
    </source>
</evidence>
<dbReference type="Proteomes" id="UP001626550">
    <property type="component" value="Unassembled WGS sequence"/>
</dbReference>
<feature type="domain" description="Peptidase M13 C-terminal" evidence="2">
    <location>
        <begin position="9"/>
        <end position="207"/>
    </location>
</feature>
<keyword evidence="4" id="KW-1185">Reference proteome</keyword>
<dbReference type="InterPro" id="IPR018497">
    <property type="entry name" value="Peptidase_M13_C"/>
</dbReference>
<accession>A0ABD2Q4H1</accession>
<dbReference type="PANTHER" id="PTHR11733:SF167">
    <property type="entry name" value="FI17812P1-RELATED"/>
    <property type="match status" value="1"/>
</dbReference>
<dbReference type="AlphaFoldDB" id="A0ABD2Q4H1"/>
<dbReference type="InterPro" id="IPR024079">
    <property type="entry name" value="MetalloPept_cat_dom_sf"/>
</dbReference>
<gene>
    <name evidence="3" type="primary">NEP5</name>
    <name evidence="3" type="ORF">Ciccas_006878</name>
</gene>
<comment type="similarity">
    <text evidence="1">Belongs to the peptidase M13 family.</text>
</comment>
<comment type="caution">
    <text evidence="3">The sequence shown here is derived from an EMBL/GenBank/DDBJ whole genome shotgun (WGS) entry which is preliminary data.</text>
</comment>